<evidence type="ECO:0000313" key="2">
    <source>
        <dbReference type="Proteomes" id="UP001319200"/>
    </source>
</evidence>
<gene>
    <name evidence="1" type="ORF">KK083_10610</name>
</gene>
<evidence type="ECO:0000313" key="1">
    <source>
        <dbReference type="EMBL" id="MBT1697330.1"/>
    </source>
</evidence>
<accession>A0AAP2GNY4</accession>
<sequence length="217" mass="24536">MRIPALLLLLTALIGCSDKNPETTTHAAALTVIDARFPLNLGTFDLNQGNIVQLNDGIVSGIMNTVQDYYTHDCLGDSLHTYMDTYIRTLRLHDSLTTTFVILLKHYPSDEVTSKVLFYDNGKKEFIADPLDFKIYALFEFKDGAFTPTSLKTSFNIDGPEIQLVDFDNDGIHDLKFTRLFHNGTFNAIHESILTLKNSRVDTLHFEERSLLKNVSE</sequence>
<protein>
    <submittedName>
        <fullName evidence="1">Uncharacterized protein</fullName>
    </submittedName>
</protein>
<dbReference type="Proteomes" id="UP001319200">
    <property type="component" value="Unassembled WGS sequence"/>
</dbReference>
<keyword evidence="2" id="KW-1185">Reference proteome</keyword>
<dbReference type="PROSITE" id="PS51257">
    <property type="entry name" value="PROKAR_LIPOPROTEIN"/>
    <property type="match status" value="1"/>
</dbReference>
<dbReference type="RefSeq" id="WP_254163200.1">
    <property type="nucleotide sequence ID" value="NZ_JAHESF010000008.1"/>
</dbReference>
<dbReference type="EMBL" id="JAHESF010000008">
    <property type="protein sequence ID" value="MBT1697330.1"/>
    <property type="molecule type" value="Genomic_DNA"/>
</dbReference>
<organism evidence="1 2">
    <name type="scientific">Chryseosolibacter histidini</name>
    <dbReference type="NCBI Taxonomy" id="2782349"/>
    <lineage>
        <taxon>Bacteria</taxon>
        <taxon>Pseudomonadati</taxon>
        <taxon>Bacteroidota</taxon>
        <taxon>Cytophagia</taxon>
        <taxon>Cytophagales</taxon>
        <taxon>Chryseotaleaceae</taxon>
        <taxon>Chryseosolibacter</taxon>
    </lineage>
</organism>
<dbReference type="AlphaFoldDB" id="A0AAP2GNY4"/>
<reference evidence="1 2" key="1">
    <citation type="submission" date="2021-05" db="EMBL/GenBank/DDBJ databases">
        <title>A Polyphasic approach of four new species of the genus Ohtaekwangia: Ohtaekwangia histidinii sp. nov., Ohtaekwangia cretensis sp. nov., Ohtaekwangia indiensis sp. nov., Ohtaekwangia reichenbachii sp. nov. from diverse environment.</title>
        <authorList>
            <person name="Octaviana S."/>
        </authorList>
    </citation>
    <scope>NUCLEOTIDE SEQUENCE [LARGE SCALE GENOMIC DNA]</scope>
    <source>
        <strain evidence="1 2">PWU4</strain>
    </source>
</reference>
<comment type="caution">
    <text evidence="1">The sequence shown here is derived from an EMBL/GenBank/DDBJ whole genome shotgun (WGS) entry which is preliminary data.</text>
</comment>
<name>A0AAP2GNY4_9BACT</name>
<proteinExistence type="predicted"/>